<evidence type="ECO:0000313" key="9">
    <source>
        <dbReference type="Proteomes" id="UP000325161"/>
    </source>
</evidence>
<feature type="transmembrane region" description="Helical" evidence="6">
    <location>
        <begin position="358"/>
        <end position="380"/>
    </location>
</feature>
<dbReference type="GO" id="GO:0022857">
    <property type="term" value="F:transmembrane transporter activity"/>
    <property type="evidence" value="ECO:0007669"/>
    <property type="project" value="InterPro"/>
</dbReference>
<dbReference type="CDD" id="cd17324">
    <property type="entry name" value="MFS_NepI_like"/>
    <property type="match status" value="1"/>
</dbReference>
<dbReference type="SUPFAM" id="SSF103473">
    <property type="entry name" value="MFS general substrate transporter"/>
    <property type="match status" value="1"/>
</dbReference>
<dbReference type="Pfam" id="PF07690">
    <property type="entry name" value="MFS_1"/>
    <property type="match status" value="1"/>
</dbReference>
<evidence type="ECO:0000256" key="2">
    <source>
        <dbReference type="ARBA" id="ARBA00022475"/>
    </source>
</evidence>
<feature type="transmembrane region" description="Helical" evidence="6">
    <location>
        <begin position="191"/>
        <end position="211"/>
    </location>
</feature>
<feature type="transmembrane region" description="Helical" evidence="6">
    <location>
        <begin position="299"/>
        <end position="318"/>
    </location>
</feature>
<keyword evidence="4 6" id="KW-1133">Transmembrane helix</keyword>
<comment type="subcellular location">
    <subcellularLocation>
        <location evidence="1">Cell membrane</location>
        <topology evidence="1">Multi-pass membrane protein</topology>
    </subcellularLocation>
</comment>
<evidence type="ECO:0000256" key="5">
    <source>
        <dbReference type="ARBA" id="ARBA00023136"/>
    </source>
</evidence>
<proteinExistence type="predicted"/>
<dbReference type="InterPro" id="IPR036259">
    <property type="entry name" value="MFS_trans_sf"/>
</dbReference>
<protein>
    <submittedName>
        <fullName evidence="8">MFS transporter</fullName>
    </submittedName>
</protein>
<feature type="transmembrane region" description="Helical" evidence="6">
    <location>
        <begin position="74"/>
        <end position="93"/>
    </location>
</feature>
<dbReference type="EMBL" id="CP043046">
    <property type="protein sequence ID" value="QEI06416.1"/>
    <property type="molecule type" value="Genomic_DNA"/>
</dbReference>
<organism evidence="8 9">
    <name type="scientific">Pigmentiphaga aceris</name>
    <dbReference type="NCBI Taxonomy" id="1940612"/>
    <lineage>
        <taxon>Bacteria</taxon>
        <taxon>Pseudomonadati</taxon>
        <taxon>Pseudomonadota</taxon>
        <taxon>Betaproteobacteria</taxon>
        <taxon>Burkholderiales</taxon>
        <taxon>Alcaligenaceae</taxon>
        <taxon>Pigmentiphaga</taxon>
    </lineage>
</organism>
<keyword evidence="5 6" id="KW-0472">Membrane</keyword>
<feature type="domain" description="Major facilitator superfamily (MFS) profile" evidence="7">
    <location>
        <begin position="39"/>
        <end position="411"/>
    </location>
</feature>
<keyword evidence="2" id="KW-1003">Cell membrane</keyword>
<evidence type="ECO:0000256" key="4">
    <source>
        <dbReference type="ARBA" id="ARBA00022989"/>
    </source>
</evidence>
<dbReference type="PANTHER" id="PTHR43124:SF3">
    <property type="entry name" value="CHLORAMPHENICOL EFFLUX PUMP RV0191"/>
    <property type="match status" value="1"/>
</dbReference>
<dbReference type="InterPro" id="IPR020846">
    <property type="entry name" value="MFS_dom"/>
</dbReference>
<dbReference type="KEGG" id="pacr:FXN63_11680"/>
<dbReference type="OrthoDB" id="7002695at2"/>
<dbReference type="InterPro" id="IPR011701">
    <property type="entry name" value="MFS"/>
</dbReference>
<feature type="transmembrane region" description="Helical" evidence="6">
    <location>
        <begin position="35"/>
        <end position="54"/>
    </location>
</feature>
<dbReference type="InterPro" id="IPR050189">
    <property type="entry name" value="MFS_Efflux_Transporters"/>
</dbReference>
<sequence length="422" mass="44176">MCGACQPRPPFTIPNISGKNVNLTSSTTAASTDQLPIAALLALAMTGFICIVTETLPAGLLPHISDGLGVTASMAGQTVTAYALGSVLAAIPLTIATQHWRRRNVLLLTIVGFLVFNTITALSQDFWLTMAARFFAGMAAGLAWSLLAGYARRMVQPHQQGSAMAIAMVGTPIALSLGVPLGTWLGGIMGWRSAFGVMSGLTLLLIVWVLAKVPDYPGQSGRERMALRKVFTTPGVRPVLATVMVWMLAHNILYTYVAPFVAQAGLLDRIDVVLLTFGMAALLGIAITGRLVQHHLRGAVLTSLATFFMVAVVFAWSASVPAVIYAGVAVWGLSFGGAATLLQTALADTAGKGADVALSMNVVAWNSVIAGGGVLGGILLDRWGAHTFPWALAALTAIGLVIVWSARVHGFRPGSRTPVEGH</sequence>
<dbReference type="PROSITE" id="PS50850">
    <property type="entry name" value="MFS"/>
    <property type="match status" value="1"/>
</dbReference>
<feature type="transmembrane region" description="Helical" evidence="6">
    <location>
        <begin position="272"/>
        <end position="292"/>
    </location>
</feature>
<feature type="transmembrane region" description="Helical" evidence="6">
    <location>
        <begin position="386"/>
        <end position="406"/>
    </location>
</feature>
<dbReference type="PANTHER" id="PTHR43124">
    <property type="entry name" value="PURINE EFFLUX PUMP PBUE"/>
    <property type="match status" value="1"/>
</dbReference>
<feature type="transmembrane region" description="Helical" evidence="6">
    <location>
        <begin position="324"/>
        <end position="346"/>
    </location>
</feature>
<gene>
    <name evidence="8" type="ORF">FXN63_11680</name>
</gene>
<feature type="transmembrane region" description="Helical" evidence="6">
    <location>
        <begin position="163"/>
        <end position="185"/>
    </location>
</feature>
<keyword evidence="9" id="KW-1185">Reference proteome</keyword>
<feature type="transmembrane region" description="Helical" evidence="6">
    <location>
        <begin position="130"/>
        <end position="151"/>
    </location>
</feature>
<dbReference type="GO" id="GO:0005886">
    <property type="term" value="C:plasma membrane"/>
    <property type="evidence" value="ECO:0007669"/>
    <property type="project" value="UniProtKB-SubCell"/>
</dbReference>
<reference evidence="8 9" key="1">
    <citation type="submission" date="2019-08" db="EMBL/GenBank/DDBJ databases">
        <title>Amphibian skin-associated Pigmentiphaga: genome sequence and occurrence across geography and hosts.</title>
        <authorList>
            <person name="Bletz M.C."/>
            <person name="Bunk B."/>
            <person name="Sproeer C."/>
            <person name="Biwer P."/>
            <person name="Reiter S."/>
            <person name="Rabemananjara F.C.E."/>
            <person name="Schulz S."/>
            <person name="Overmann J."/>
            <person name="Vences M."/>
        </authorList>
    </citation>
    <scope>NUCLEOTIDE SEQUENCE [LARGE SCALE GENOMIC DNA]</scope>
    <source>
        <strain evidence="8 9">Mada1488</strain>
    </source>
</reference>
<evidence type="ECO:0000256" key="6">
    <source>
        <dbReference type="SAM" id="Phobius"/>
    </source>
</evidence>
<accession>A0A5C0AXA2</accession>
<keyword evidence="3 6" id="KW-0812">Transmembrane</keyword>
<feature type="transmembrane region" description="Helical" evidence="6">
    <location>
        <begin position="105"/>
        <end position="124"/>
    </location>
</feature>
<feature type="transmembrane region" description="Helical" evidence="6">
    <location>
        <begin position="231"/>
        <end position="252"/>
    </location>
</feature>
<evidence type="ECO:0000256" key="3">
    <source>
        <dbReference type="ARBA" id="ARBA00022692"/>
    </source>
</evidence>
<name>A0A5C0AXA2_9BURK</name>
<evidence type="ECO:0000313" key="8">
    <source>
        <dbReference type="EMBL" id="QEI06416.1"/>
    </source>
</evidence>
<evidence type="ECO:0000259" key="7">
    <source>
        <dbReference type="PROSITE" id="PS50850"/>
    </source>
</evidence>
<evidence type="ECO:0000256" key="1">
    <source>
        <dbReference type="ARBA" id="ARBA00004651"/>
    </source>
</evidence>
<dbReference type="Gene3D" id="1.20.1250.20">
    <property type="entry name" value="MFS general substrate transporter like domains"/>
    <property type="match status" value="1"/>
</dbReference>
<dbReference type="Proteomes" id="UP000325161">
    <property type="component" value="Chromosome"/>
</dbReference>
<dbReference type="AlphaFoldDB" id="A0A5C0AXA2"/>